<feature type="transmembrane region" description="Helical" evidence="1">
    <location>
        <begin position="20"/>
        <end position="37"/>
    </location>
</feature>
<organism evidence="2 3">
    <name type="scientific">Nitrososphaera viennensis EN76</name>
    <dbReference type="NCBI Taxonomy" id="926571"/>
    <lineage>
        <taxon>Archaea</taxon>
        <taxon>Nitrososphaerota</taxon>
        <taxon>Nitrososphaeria</taxon>
        <taxon>Nitrososphaerales</taxon>
        <taxon>Nitrososphaeraceae</taxon>
        <taxon>Nitrososphaera</taxon>
    </lineage>
</organism>
<dbReference type="Proteomes" id="UP000027093">
    <property type="component" value="Chromosome"/>
</dbReference>
<name>A0A060HML2_9ARCH</name>
<evidence type="ECO:0000256" key="1">
    <source>
        <dbReference type="SAM" id="Phobius"/>
    </source>
</evidence>
<dbReference type="HOGENOM" id="CLU_175266_0_0_2"/>
<evidence type="ECO:0000313" key="3">
    <source>
        <dbReference type="Proteomes" id="UP000027093"/>
    </source>
</evidence>
<proteinExistence type="predicted"/>
<dbReference type="STRING" id="926571.NVIE_002130"/>
<dbReference type="EMBL" id="CP007536">
    <property type="protein sequence ID" value="AIC14397.1"/>
    <property type="molecule type" value="Genomic_DNA"/>
</dbReference>
<evidence type="ECO:0000313" key="2">
    <source>
        <dbReference type="EMBL" id="AIC14397.1"/>
    </source>
</evidence>
<protein>
    <submittedName>
        <fullName evidence="2">Uncharacterized protein</fullName>
    </submittedName>
</protein>
<dbReference type="KEGG" id="nvn:NVIE_002130"/>
<accession>A0A060HML2</accession>
<reference evidence="2 3" key="1">
    <citation type="journal article" date="2014" name="Int. J. Syst. Evol. Microbiol.">
        <title>Nitrososphaera viennensis gen. nov., sp. nov., an aerobic and mesophilic, ammonia-oxidizing archaeon from soil and a member of the archaeal phylum Thaumarchaeota.</title>
        <authorList>
            <person name="Stieglmeier M."/>
            <person name="Klingl A."/>
            <person name="Alves R.J."/>
            <person name="Rittmann S.K."/>
            <person name="Melcher M."/>
            <person name="Leisch N."/>
            <person name="Schleper C."/>
        </authorList>
    </citation>
    <scope>NUCLEOTIDE SEQUENCE [LARGE SCALE GENOMIC DNA]</scope>
    <source>
        <strain evidence="2">EN76</strain>
    </source>
</reference>
<sequence>MYVTRVDMYTQMDAGAKRFLYQQILWLGIYFAISIVITMFIDFPYSLMVLLPIIFGLAYYRRYRFMKQVGGRQGSLFGNPFGQKDGEGSSSINYYCISCGTKHNKVSCPNCGSKMKKAGF</sequence>
<gene>
    <name evidence="2" type="ORF">NVIE_002130</name>
</gene>
<keyword evidence="1" id="KW-1133">Transmembrane helix</keyword>
<dbReference type="AlphaFoldDB" id="A0A060HML2"/>
<keyword evidence="3" id="KW-1185">Reference proteome</keyword>
<feature type="transmembrane region" description="Helical" evidence="1">
    <location>
        <begin position="43"/>
        <end position="60"/>
    </location>
</feature>
<keyword evidence="1" id="KW-0472">Membrane</keyword>
<keyword evidence="1" id="KW-0812">Transmembrane</keyword>